<proteinExistence type="predicted"/>
<gene>
    <name evidence="1" type="primary">ORF127612</name>
</gene>
<accession>A0A0B7ANZ1</accession>
<feature type="non-terminal residue" evidence="1">
    <location>
        <position position="1"/>
    </location>
</feature>
<sequence>ENFKQTFNMPNTKLTITFLNRPILDISNSSRENCVNHHTISHTPTQQKTKYATWYESHFPY</sequence>
<name>A0A0B7ANZ1_9EUPU</name>
<organism evidence="1">
    <name type="scientific">Arion vulgaris</name>
    <dbReference type="NCBI Taxonomy" id="1028688"/>
    <lineage>
        <taxon>Eukaryota</taxon>
        <taxon>Metazoa</taxon>
        <taxon>Spiralia</taxon>
        <taxon>Lophotrochozoa</taxon>
        <taxon>Mollusca</taxon>
        <taxon>Gastropoda</taxon>
        <taxon>Heterobranchia</taxon>
        <taxon>Euthyneura</taxon>
        <taxon>Panpulmonata</taxon>
        <taxon>Eupulmonata</taxon>
        <taxon>Stylommatophora</taxon>
        <taxon>Helicina</taxon>
        <taxon>Arionoidea</taxon>
        <taxon>Arionidae</taxon>
        <taxon>Arion</taxon>
    </lineage>
</organism>
<evidence type="ECO:0000313" key="1">
    <source>
        <dbReference type="EMBL" id="CEK81721.1"/>
    </source>
</evidence>
<reference evidence="1" key="1">
    <citation type="submission" date="2014-12" db="EMBL/GenBank/DDBJ databases">
        <title>Insight into the proteome of Arion vulgaris.</title>
        <authorList>
            <person name="Aradska J."/>
            <person name="Bulat T."/>
            <person name="Smidak R."/>
            <person name="Sarate P."/>
            <person name="Gangsoo J."/>
            <person name="Sialana F."/>
            <person name="Bilban M."/>
            <person name="Lubec G."/>
        </authorList>
    </citation>
    <scope>NUCLEOTIDE SEQUENCE</scope>
    <source>
        <tissue evidence="1">Skin</tissue>
    </source>
</reference>
<dbReference type="EMBL" id="HACG01034856">
    <property type="protein sequence ID" value="CEK81721.1"/>
    <property type="molecule type" value="Transcribed_RNA"/>
</dbReference>
<dbReference type="AlphaFoldDB" id="A0A0B7ANZ1"/>
<protein>
    <submittedName>
        <fullName evidence="1">Uncharacterized protein</fullName>
    </submittedName>
</protein>